<name>A0ABN2WIY4_9MICO</name>
<protein>
    <recommendedName>
        <fullName evidence="4">Flagellar biosynthesis protein FlhA</fullName>
    </recommendedName>
</protein>
<keyword evidence="3" id="KW-1185">Reference proteome</keyword>
<accession>A0ABN2WIY4</accession>
<evidence type="ECO:0000313" key="3">
    <source>
        <dbReference type="Proteomes" id="UP001500984"/>
    </source>
</evidence>
<dbReference type="Proteomes" id="UP001500984">
    <property type="component" value="Unassembled WGS sequence"/>
</dbReference>
<dbReference type="EMBL" id="BAAAPZ010000004">
    <property type="protein sequence ID" value="GAA2093468.1"/>
    <property type="molecule type" value="Genomic_DNA"/>
</dbReference>
<sequence>MWSVVGAILALVIAWWLVGIVFSLVRLAVKLLVVAAVAVVVYLLIKRAFSSKE</sequence>
<comment type="caution">
    <text evidence="2">The sequence shown here is derived from an EMBL/GenBank/DDBJ whole genome shotgun (WGS) entry which is preliminary data.</text>
</comment>
<evidence type="ECO:0000313" key="2">
    <source>
        <dbReference type="EMBL" id="GAA2093468.1"/>
    </source>
</evidence>
<evidence type="ECO:0000256" key="1">
    <source>
        <dbReference type="SAM" id="Phobius"/>
    </source>
</evidence>
<reference evidence="2 3" key="1">
    <citation type="journal article" date="2019" name="Int. J. Syst. Evol. Microbiol.">
        <title>The Global Catalogue of Microorganisms (GCM) 10K type strain sequencing project: providing services to taxonomists for standard genome sequencing and annotation.</title>
        <authorList>
            <consortium name="The Broad Institute Genomics Platform"/>
            <consortium name="The Broad Institute Genome Sequencing Center for Infectious Disease"/>
            <person name="Wu L."/>
            <person name="Ma J."/>
        </authorList>
    </citation>
    <scope>NUCLEOTIDE SEQUENCE [LARGE SCALE GENOMIC DNA]</scope>
    <source>
        <strain evidence="2 3">JCM 15900</strain>
    </source>
</reference>
<keyword evidence="1" id="KW-0472">Membrane</keyword>
<keyword evidence="1" id="KW-0812">Transmembrane</keyword>
<gene>
    <name evidence="2" type="ORF">GCM10009823_11820</name>
</gene>
<feature type="transmembrane region" description="Helical" evidence="1">
    <location>
        <begin position="7"/>
        <end position="25"/>
    </location>
</feature>
<organism evidence="2 3">
    <name type="scientific">Brevibacterium salitolerans</name>
    <dbReference type="NCBI Taxonomy" id="1403566"/>
    <lineage>
        <taxon>Bacteria</taxon>
        <taxon>Bacillati</taxon>
        <taxon>Actinomycetota</taxon>
        <taxon>Actinomycetes</taxon>
        <taxon>Micrococcales</taxon>
        <taxon>Brevibacteriaceae</taxon>
        <taxon>Brevibacterium</taxon>
    </lineage>
</organism>
<proteinExistence type="predicted"/>
<keyword evidence="1" id="KW-1133">Transmembrane helix</keyword>
<feature type="transmembrane region" description="Helical" evidence="1">
    <location>
        <begin position="31"/>
        <end position="49"/>
    </location>
</feature>
<evidence type="ECO:0008006" key="4">
    <source>
        <dbReference type="Google" id="ProtNLM"/>
    </source>
</evidence>